<accession>A0ABT1G392</accession>
<keyword evidence="4" id="KW-0812">Transmembrane</keyword>
<dbReference type="Gene3D" id="2.60.40.1220">
    <property type="match status" value="1"/>
</dbReference>
<dbReference type="RefSeq" id="WP_253576256.1">
    <property type="nucleotide sequence ID" value="NZ_JAMFTQ010000002.1"/>
</dbReference>
<evidence type="ECO:0000313" key="8">
    <source>
        <dbReference type="Proteomes" id="UP001204000"/>
    </source>
</evidence>
<keyword evidence="2" id="KW-0186">Copper</keyword>
<protein>
    <submittedName>
        <fullName evidence="7">Copper resistance protein CopC</fullName>
    </submittedName>
</protein>
<feature type="region of interest" description="Disordered" evidence="3">
    <location>
        <begin position="182"/>
        <end position="204"/>
    </location>
</feature>
<evidence type="ECO:0000256" key="4">
    <source>
        <dbReference type="SAM" id="Phobius"/>
    </source>
</evidence>
<dbReference type="InterPro" id="IPR014755">
    <property type="entry name" value="Cu-Rt/internalin_Ig-like"/>
</dbReference>
<feature type="transmembrane region" description="Helical" evidence="4">
    <location>
        <begin position="162"/>
        <end position="180"/>
    </location>
</feature>
<comment type="caution">
    <text evidence="7">The sequence shown here is derived from an EMBL/GenBank/DDBJ whole genome shotgun (WGS) entry which is preliminary data.</text>
</comment>
<dbReference type="EMBL" id="JAMFTQ010000002">
    <property type="protein sequence ID" value="MCP1387197.1"/>
    <property type="molecule type" value="Genomic_DNA"/>
</dbReference>
<evidence type="ECO:0000259" key="6">
    <source>
        <dbReference type="Pfam" id="PF04234"/>
    </source>
</evidence>
<evidence type="ECO:0000256" key="5">
    <source>
        <dbReference type="SAM" id="SignalP"/>
    </source>
</evidence>
<feature type="domain" description="CopC" evidence="6">
    <location>
        <begin position="28"/>
        <end position="125"/>
    </location>
</feature>
<dbReference type="Proteomes" id="UP001204000">
    <property type="component" value="Unassembled WGS sequence"/>
</dbReference>
<evidence type="ECO:0000256" key="1">
    <source>
        <dbReference type="ARBA" id="ARBA00022729"/>
    </source>
</evidence>
<evidence type="ECO:0000313" key="7">
    <source>
        <dbReference type="EMBL" id="MCP1387197.1"/>
    </source>
</evidence>
<keyword evidence="1 5" id="KW-0732">Signal</keyword>
<name>A0ABT1G392_9CORY</name>
<proteinExistence type="predicted"/>
<feature type="signal peptide" evidence="5">
    <location>
        <begin position="1"/>
        <end position="27"/>
    </location>
</feature>
<keyword evidence="8" id="KW-1185">Reference proteome</keyword>
<gene>
    <name evidence="7" type="ORF">M5J20_03180</name>
</gene>
<reference evidence="7" key="1">
    <citation type="submission" date="2022-05" db="EMBL/GenBank/DDBJ databases">
        <title>Corynebacterium sp. TA-R-1 sp. nov., isolated from human feces.</title>
        <authorList>
            <person name="Shamsuzzaman M."/>
            <person name="Dahal R.H."/>
        </authorList>
    </citation>
    <scope>NUCLEOTIDE SEQUENCE</scope>
    <source>
        <strain evidence="7">TA-R-1</strain>
    </source>
</reference>
<keyword evidence="4" id="KW-0472">Membrane</keyword>
<dbReference type="InterPro" id="IPR014756">
    <property type="entry name" value="Ig_E-set"/>
</dbReference>
<organism evidence="7 8">
    <name type="scientific">Corynebacterium stercoris</name>
    <dbReference type="NCBI Taxonomy" id="2943490"/>
    <lineage>
        <taxon>Bacteria</taxon>
        <taxon>Bacillati</taxon>
        <taxon>Actinomycetota</taxon>
        <taxon>Actinomycetes</taxon>
        <taxon>Mycobacteriales</taxon>
        <taxon>Corynebacteriaceae</taxon>
        <taxon>Corynebacterium</taxon>
    </lineage>
</organism>
<dbReference type="InterPro" id="IPR007348">
    <property type="entry name" value="CopC_dom"/>
</dbReference>
<keyword evidence="4" id="KW-1133">Transmembrane helix</keyword>
<dbReference type="SUPFAM" id="SSF81296">
    <property type="entry name" value="E set domains"/>
    <property type="match status" value="1"/>
</dbReference>
<dbReference type="Pfam" id="PF04234">
    <property type="entry name" value="CopC"/>
    <property type="match status" value="1"/>
</dbReference>
<evidence type="ECO:0000256" key="2">
    <source>
        <dbReference type="ARBA" id="ARBA00023008"/>
    </source>
</evidence>
<sequence length="204" mass="21060">MVRGRRFASGVAAAAMLGMAATPAAFAHDSVIGGNPENGAVLQTFPTELVLEFSGEPKEGFNTFALSRVTDGAADVLFSGEPEVEGRFVSIDLPADLDTKPGEYRIGFQIISSDGHATKGMTTFTFDPDGTAHAQAAGATTVVHTDSATQTVDEESRDNMRLILLVIGVVAVAGAGLAAVSRHKRGDDNPNSGTGGTTAPRLDV</sequence>
<feature type="chain" id="PRO_5046784789" evidence="5">
    <location>
        <begin position="28"/>
        <end position="204"/>
    </location>
</feature>
<evidence type="ECO:0000256" key="3">
    <source>
        <dbReference type="SAM" id="MobiDB-lite"/>
    </source>
</evidence>